<evidence type="ECO:0000256" key="4">
    <source>
        <dbReference type="HAMAP-Rule" id="MF_01928"/>
    </source>
</evidence>
<dbReference type="NCBIfam" id="NF004679">
    <property type="entry name" value="PRK06019.1-5"/>
    <property type="match status" value="1"/>
</dbReference>
<dbReference type="NCBIfam" id="NF004675">
    <property type="entry name" value="PRK06019.1-1"/>
    <property type="match status" value="1"/>
</dbReference>
<dbReference type="InterPro" id="IPR011761">
    <property type="entry name" value="ATP-grasp"/>
</dbReference>
<dbReference type="NCBIfam" id="TIGR01161">
    <property type="entry name" value="purK"/>
    <property type="match status" value="1"/>
</dbReference>
<feature type="binding site" evidence="4">
    <location>
        <position position="216"/>
    </location>
    <ligand>
        <name>ATP</name>
        <dbReference type="ChEBI" id="CHEBI:30616"/>
    </ligand>
</feature>
<evidence type="ECO:0000256" key="2">
    <source>
        <dbReference type="ARBA" id="ARBA00022755"/>
    </source>
</evidence>
<evidence type="ECO:0000313" key="8">
    <source>
        <dbReference type="Proteomes" id="UP001275315"/>
    </source>
</evidence>
<protein>
    <recommendedName>
        <fullName evidence="4 5">N5-carboxyaminoimidazole ribonucleotide synthase</fullName>
        <shortName evidence="4 5">N5-CAIR synthase</shortName>
        <ecNumber evidence="4 5">6.3.4.18</ecNumber>
    </recommendedName>
    <alternativeName>
        <fullName evidence="4 5">5-(carboxyamino)imidazole ribonucleotide synthetase</fullName>
    </alternativeName>
</protein>
<feature type="domain" description="ATP-grasp" evidence="6">
    <location>
        <begin position="113"/>
        <end position="299"/>
    </location>
</feature>
<dbReference type="EC" id="6.3.4.18" evidence="4 5"/>
<reference evidence="7 8" key="1">
    <citation type="submission" date="2023-10" db="EMBL/GenBank/DDBJ databases">
        <title>Virgibacillus soli CC-YMP-6 genome.</title>
        <authorList>
            <person name="Miliotis G."/>
            <person name="Sengupta P."/>
            <person name="Hameed A."/>
            <person name="Chuvochina M."/>
            <person name="Mcdonagh F."/>
            <person name="Simpson A.C."/>
            <person name="Singh N.K."/>
            <person name="Rekha P.D."/>
            <person name="Raman K."/>
            <person name="Hugenholtz P."/>
            <person name="Venkateswaran K."/>
        </authorList>
    </citation>
    <scope>NUCLEOTIDE SEQUENCE [LARGE SCALE GENOMIC DNA]</scope>
    <source>
        <strain evidence="7 8">CC-YMP-6</strain>
    </source>
</reference>
<dbReference type="PROSITE" id="PS50975">
    <property type="entry name" value="ATP_GRASP"/>
    <property type="match status" value="1"/>
</dbReference>
<comment type="caution">
    <text evidence="7">The sequence shown here is derived from an EMBL/GenBank/DDBJ whole genome shotgun (WGS) entry which is preliminary data.</text>
</comment>
<feature type="binding site" evidence="4">
    <location>
        <position position="193"/>
    </location>
    <ligand>
        <name>ATP</name>
        <dbReference type="ChEBI" id="CHEBI:30616"/>
    </ligand>
</feature>
<dbReference type="GO" id="GO:0034028">
    <property type="term" value="F:5-(carboxyamino)imidazole ribonucleotide synthase activity"/>
    <property type="evidence" value="ECO:0007669"/>
    <property type="project" value="UniProtKB-EC"/>
</dbReference>
<evidence type="ECO:0000256" key="1">
    <source>
        <dbReference type="ARBA" id="ARBA00022741"/>
    </source>
</evidence>
<evidence type="ECO:0000256" key="3">
    <source>
        <dbReference type="ARBA" id="ARBA00022840"/>
    </source>
</evidence>
<keyword evidence="1 4" id="KW-0547">Nucleotide-binding</keyword>
<dbReference type="InterPro" id="IPR040686">
    <property type="entry name" value="PurK_C"/>
</dbReference>
<dbReference type="SUPFAM" id="SSF51246">
    <property type="entry name" value="Rudiment single hybrid motif"/>
    <property type="match status" value="1"/>
</dbReference>
<keyword evidence="2 4" id="KW-0658">Purine biosynthesis</keyword>
<dbReference type="InterPro" id="IPR005875">
    <property type="entry name" value="PurK"/>
</dbReference>
<comment type="similarity">
    <text evidence="4 5">Belongs to the PurK/PurT family.</text>
</comment>
<dbReference type="Gene3D" id="3.30.1490.20">
    <property type="entry name" value="ATP-grasp fold, A domain"/>
    <property type="match status" value="1"/>
</dbReference>
<gene>
    <name evidence="4 5 7" type="primary">purK</name>
    <name evidence="7" type="ORF">RWD45_20965</name>
</gene>
<dbReference type="EMBL" id="JAWDIQ010000003">
    <property type="protein sequence ID" value="MDY0410555.1"/>
    <property type="molecule type" value="Genomic_DNA"/>
</dbReference>
<evidence type="ECO:0000259" key="6">
    <source>
        <dbReference type="PROSITE" id="PS50975"/>
    </source>
</evidence>
<accession>A0ABU5CWC6</accession>
<comment type="subunit">
    <text evidence="4 5">Homodimer.</text>
</comment>
<proteinExistence type="inferred from homology"/>
<comment type="pathway">
    <text evidence="4 5">Purine metabolism; IMP biosynthesis via de novo pathway; 5-amino-1-(5-phospho-D-ribosyl)imidazole-4-carboxylate from 5-amino-1-(5-phospho-D-ribosyl)imidazole (N5-CAIR route): step 1/2.</text>
</comment>
<dbReference type="NCBIfam" id="NF004676">
    <property type="entry name" value="PRK06019.1-2"/>
    <property type="match status" value="1"/>
</dbReference>
<dbReference type="InterPro" id="IPR013815">
    <property type="entry name" value="ATP_grasp_subdomain_1"/>
</dbReference>
<dbReference type="Gene3D" id="3.40.50.20">
    <property type="match status" value="1"/>
</dbReference>
<dbReference type="HAMAP" id="MF_01928">
    <property type="entry name" value="PurK"/>
    <property type="match status" value="1"/>
</dbReference>
<dbReference type="InterPro" id="IPR003135">
    <property type="entry name" value="ATP-grasp_carboxylate-amine"/>
</dbReference>
<feature type="binding site" evidence="4">
    <location>
        <begin position="185"/>
        <end position="188"/>
    </location>
    <ligand>
        <name>ATP</name>
        <dbReference type="ChEBI" id="CHEBI:30616"/>
    </ligand>
</feature>
<comment type="function">
    <text evidence="4">Catalyzes the ATP-dependent conversion of 5-aminoimidazole ribonucleotide (AIR) and HCO(3)(-) to N5-carboxyaminoimidazole ribonucleotide (N5-CAIR).</text>
</comment>
<evidence type="ECO:0000256" key="5">
    <source>
        <dbReference type="RuleBase" id="RU361200"/>
    </source>
</evidence>
<evidence type="ECO:0000313" key="7">
    <source>
        <dbReference type="EMBL" id="MDY0410555.1"/>
    </source>
</evidence>
<dbReference type="Pfam" id="PF22660">
    <property type="entry name" value="RS_preATP-grasp-like"/>
    <property type="match status" value="1"/>
</dbReference>
<dbReference type="PANTHER" id="PTHR11609:SF5">
    <property type="entry name" value="PHOSPHORIBOSYLAMINOIMIDAZOLE CARBOXYLASE"/>
    <property type="match status" value="1"/>
</dbReference>
<dbReference type="Pfam" id="PF02222">
    <property type="entry name" value="ATP-grasp"/>
    <property type="match status" value="1"/>
</dbReference>
<feature type="binding site" evidence="4">
    <location>
        <position position="109"/>
    </location>
    <ligand>
        <name>ATP</name>
        <dbReference type="ChEBI" id="CHEBI:30616"/>
    </ligand>
</feature>
<dbReference type="PANTHER" id="PTHR11609">
    <property type="entry name" value="PURINE BIOSYNTHESIS PROTEIN 6/7, PUR6/7"/>
    <property type="match status" value="1"/>
</dbReference>
<dbReference type="InterPro" id="IPR011054">
    <property type="entry name" value="Rudment_hybrid_motif"/>
</dbReference>
<dbReference type="Gene3D" id="3.30.470.20">
    <property type="entry name" value="ATP-grasp fold, B domain"/>
    <property type="match status" value="1"/>
</dbReference>
<comment type="function">
    <text evidence="5">Catalyzes the ATP-dependent conversion of 5-aminoimidazole ribonucleotide (AIR) and HCO(3)- to N5-carboxyaminoimidazole ribonucleotide (N5-CAIR).</text>
</comment>
<dbReference type="InterPro" id="IPR054350">
    <property type="entry name" value="PurT/PurK_preATP-grasp"/>
</dbReference>
<keyword evidence="8" id="KW-1185">Reference proteome</keyword>
<feature type="binding site" evidence="4">
    <location>
        <begin position="269"/>
        <end position="270"/>
    </location>
    <ligand>
        <name>ATP</name>
        <dbReference type="ChEBI" id="CHEBI:30616"/>
    </ligand>
</feature>
<keyword evidence="3 4" id="KW-0067">ATP-binding</keyword>
<feature type="binding site" evidence="4">
    <location>
        <position position="149"/>
    </location>
    <ligand>
        <name>ATP</name>
        <dbReference type="ChEBI" id="CHEBI:30616"/>
    </ligand>
</feature>
<dbReference type="InterPro" id="IPR016185">
    <property type="entry name" value="PreATP-grasp_dom_sf"/>
</dbReference>
<dbReference type="Pfam" id="PF17769">
    <property type="entry name" value="PurK_C"/>
    <property type="match status" value="1"/>
</dbReference>
<dbReference type="SUPFAM" id="SSF52440">
    <property type="entry name" value="PreATP-grasp domain"/>
    <property type="match status" value="1"/>
</dbReference>
<dbReference type="RefSeq" id="WP_320381443.1">
    <property type="nucleotide sequence ID" value="NZ_JAWDIQ010000003.1"/>
</dbReference>
<dbReference type="SUPFAM" id="SSF56059">
    <property type="entry name" value="Glutathione synthetase ATP-binding domain-like"/>
    <property type="match status" value="1"/>
</dbReference>
<organism evidence="7 8">
    <name type="scientific">Paracerasibacillus soli</name>
    <dbReference type="NCBI Taxonomy" id="480284"/>
    <lineage>
        <taxon>Bacteria</taxon>
        <taxon>Bacillati</taxon>
        <taxon>Bacillota</taxon>
        <taxon>Bacilli</taxon>
        <taxon>Bacillales</taxon>
        <taxon>Bacillaceae</taxon>
        <taxon>Paracerasibacillus</taxon>
    </lineage>
</organism>
<name>A0ABU5CWC6_9BACI</name>
<dbReference type="Proteomes" id="UP001275315">
    <property type="component" value="Unassembled WGS sequence"/>
</dbReference>
<sequence length="376" mass="42252">MKKSNVILPPQTIGIIGGGQLGRMMTMAAKTMGYNVAVLDPTENCPTAQVADHHIQAKYDDLLAIQQLTKMCDVVTYEFENVDLHAAAYIEQQGKLPQGAYALQVTQNRQQEKQLIQRLQLPVPHFYIVENIAQCEEAMKQISFPAVIKTCRGGYDGKGQIKLTSLADSQLAIDFVNKHGHCIVEEWLSFDKEISVVFTRSQAGQITFFPIAENEHREHILYKTNAPAIISENVQEKAFEAARILAENMDVVGTFAIEMFVCGEDIYINEMAPRPHNSGHYTIEACNVSQFAQHIRAICGLPLIEVELLQPAYMVNILGEDLERILHIVPHLSSGFLHLYGKEEPKQKRKMGHMTFIGQSAEQLQQQLRPLQEAIQ</sequence>
<keyword evidence="4 5" id="KW-0436">Ligase</keyword>
<feature type="binding site" evidence="4">
    <location>
        <begin position="154"/>
        <end position="160"/>
    </location>
    <ligand>
        <name>ATP</name>
        <dbReference type="ChEBI" id="CHEBI:30616"/>
    </ligand>
</feature>
<comment type="catalytic activity">
    <reaction evidence="4 5">
        <text>5-amino-1-(5-phospho-beta-D-ribosyl)imidazole + hydrogencarbonate + ATP = 5-carboxyamino-1-(5-phospho-D-ribosyl)imidazole + ADP + phosphate + 2 H(+)</text>
        <dbReference type="Rhea" id="RHEA:19317"/>
        <dbReference type="ChEBI" id="CHEBI:15378"/>
        <dbReference type="ChEBI" id="CHEBI:17544"/>
        <dbReference type="ChEBI" id="CHEBI:30616"/>
        <dbReference type="ChEBI" id="CHEBI:43474"/>
        <dbReference type="ChEBI" id="CHEBI:58730"/>
        <dbReference type="ChEBI" id="CHEBI:137981"/>
        <dbReference type="ChEBI" id="CHEBI:456216"/>
        <dbReference type="EC" id="6.3.4.18"/>
    </reaction>
</comment>